<sequence>MQGLNHELNIVYKYLRKQRISHEDAQDLVQETAYKYLLYQDSIQPQKVRSWLIRVSLNLFYDQFRKNKRVHIGLAEENFMELSKDLPDQIVLDYENKKEITLILDTLRPVYKEALLLKYKWDFSIEDIAALLDMKKGTVKTYLFRAREQFAKAYRRFYYERS</sequence>
<dbReference type="Gene3D" id="1.10.1740.10">
    <property type="match status" value="1"/>
</dbReference>
<dbReference type="EMBL" id="WMEQ01000019">
    <property type="protein sequence ID" value="MYL35646.1"/>
    <property type="molecule type" value="Genomic_DNA"/>
</dbReference>
<name>A0A6I5A5K9_9BACI</name>
<keyword evidence="5" id="KW-0804">Transcription</keyword>
<evidence type="ECO:0000256" key="2">
    <source>
        <dbReference type="ARBA" id="ARBA00023015"/>
    </source>
</evidence>
<evidence type="ECO:0000313" key="9">
    <source>
        <dbReference type="Proteomes" id="UP000468638"/>
    </source>
</evidence>
<organism evidence="8 9">
    <name type="scientific">Pontibacillus yanchengensis</name>
    <dbReference type="NCBI Taxonomy" id="462910"/>
    <lineage>
        <taxon>Bacteria</taxon>
        <taxon>Bacillati</taxon>
        <taxon>Bacillota</taxon>
        <taxon>Bacilli</taxon>
        <taxon>Bacillales</taxon>
        <taxon>Bacillaceae</taxon>
        <taxon>Pontibacillus</taxon>
    </lineage>
</organism>
<evidence type="ECO:0000256" key="3">
    <source>
        <dbReference type="ARBA" id="ARBA00023082"/>
    </source>
</evidence>
<dbReference type="InterPro" id="IPR014284">
    <property type="entry name" value="RNA_pol_sigma-70_dom"/>
</dbReference>
<keyword evidence="2" id="KW-0805">Transcription regulation</keyword>
<feature type="domain" description="RNA polymerase sigma-70 region 2" evidence="6">
    <location>
        <begin position="7"/>
        <end position="69"/>
    </location>
</feature>
<dbReference type="Gene3D" id="1.10.10.10">
    <property type="entry name" value="Winged helix-like DNA-binding domain superfamily/Winged helix DNA-binding domain"/>
    <property type="match status" value="1"/>
</dbReference>
<dbReference type="InterPro" id="IPR039425">
    <property type="entry name" value="RNA_pol_sigma-70-like"/>
</dbReference>
<dbReference type="AlphaFoldDB" id="A0A6I5A5K9"/>
<keyword evidence="3" id="KW-0731">Sigma factor</keyword>
<dbReference type="SUPFAM" id="SSF88946">
    <property type="entry name" value="Sigma2 domain of RNA polymerase sigma factors"/>
    <property type="match status" value="1"/>
</dbReference>
<evidence type="ECO:0000313" key="8">
    <source>
        <dbReference type="EMBL" id="MYL35646.1"/>
    </source>
</evidence>
<protein>
    <submittedName>
        <fullName evidence="8">Sigma-70 family RNA polymerase sigma factor</fullName>
    </submittedName>
</protein>
<comment type="similarity">
    <text evidence="1">Belongs to the sigma-70 factor family. ECF subfamily.</text>
</comment>
<comment type="caution">
    <text evidence="8">The sequence shown here is derived from an EMBL/GenBank/DDBJ whole genome shotgun (WGS) entry which is preliminary data.</text>
</comment>
<keyword evidence="4" id="KW-0238">DNA-binding</keyword>
<feature type="domain" description="RNA polymerase sigma factor 70 region 4 type 2" evidence="7">
    <location>
        <begin position="99"/>
        <end position="149"/>
    </location>
</feature>
<dbReference type="InterPro" id="IPR013249">
    <property type="entry name" value="RNA_pol_sigma70_r4_t2"/>
</dbReference>
<dbReference type="SUPFAM" id="SSF88659">
    <property type="entry name" value="Sigma3 and sigma4 domains of RNA polymerase sigma factors"/>
    <property type="match status" value="1"/>
</dbReference>
<dbReference type="InterPro" id="IPR013324">
    <property type="entry name" value="RNA_pol_sigma_r3/r4-like"/>
</dbReference>
<dbReference type="InterPro" id="IPR036388">
    <property type="entry name" value="WH-like_DNA-bd_sf"/>
</dbReference>
<dbReference type="CDD" id="cd06171">
    <property type="entry name" value="Sigma70_r4"/>
    <property type="match status" value="1"/>
</dbReference>
<dbReference type="InterPro" id="IPR013325">
    <property type="entry name" value="RNA_pol_sigma_r2"/>
</dbReference>
<evidence type="ECO:0000259" key="7">
    <source>
        <dbReference type="Pfam" id="PF08281"/>
    </source>
</evidence>
<gene>
    <name evidence="8" type="ORF">GLW05_18885</name>
</gene>
<dbReference type="GO" id="GO:0006352">
    <property type="term" value="P:DNA-templated transcription initiation"/>
    <property type="evidence" value="ECO:0007669"/>
    <property type="project" value="InterPro"/>
</dbReference>
<dbReference type="InterPro" id="IPR007627">
    <property type="entry name" value="RNA_pol_sigma70_r2"/>
</dbReference>
<dbReference type="Pfam" id="PF04542">
    <property type="entry name" value="Sigma70_r2"/>
    <property type="match status" value="1"/>
</dbReference>
<dbReference type="NCBIfam" id="TIGR02937">
    <property type="entry name" value="sigma70-ECF"/>
    <property type="match status" value="1"/>
</dbReference>
<dbReference type="GO" id="GO:0016987">
    <property type="term" value="F:sigma factor activity"/>
    <property type="evidence" value="ECO:0007669"/>
    <property type="project" value="UniProtKB-KW"/>
</dbReference>
<reference evidence="8 9" key="1">
    <citation type="submission" date="2019-11" db="EMBL/GenBank/DDBJ databases">
        <title>Genome sequences of 17 halophilic strains isolated from different environments.</title>
        <authorList>
            <person name="Furrow R.E."/>
        </authorList>
    </citation>
    <scope>NUCLEOTIDE SEQUENCE [LARGE SCALE GENOMIC DNA]</scope>
    <source>
        <strain evidence="8 9">22514_16_FS</strain>
    </source>
</reference>
<evidence type="ECO:0000256" key="5">
    <source>
        <dbReference type="ARBA" id="ARBA00023163"/>
    </source>
</evidence>
<dbReference type="Proteomes" id="UP000468638">
    <property type="component" value="Unassembled WGS sequence"/>
</dbReference>
<dbReference type="Pfam" id="PF08281">
    <property type="entry name" value="Sigma70_r4_2"/>
    <property type="match status" value="1"/>
</dbReference>
<dbReference type="PANTHER" id="PTHR43133">
    <property type="entry name" value="RNA POLYMERASE ECF-TYPE SIGMA FACTO"/>
    <property type="match status" value="1"/>
</dbReference>
<evidence type="ECO:0000259" key="6">
    <source>
        <dbReference type="Pfam" id="PF04542"/>
    </source>
</evidence>
<proteinExistence type="inferred from homology"/>
<accession>A0A6I5A5K9</accession>
<evidence type="ECO:0000256" key="1">
    <source>
        <dbReference type="ARBA" id="ARBA00010641"/>
    </source>
</evidence>
<evidence type="ECO:0000256" key="4">
    <source>
        <dbReference type="ARBA" id="ARBA00023125"/>
    </source>
</evidence>
<dbReference type="OrthoDB" id="9784984at2"/>
<dbReference type="GO" id="GO:0003677">
    <property type="term" value="F:DNA binding"/>
    <property type="evidence" value="ECO:0007669"/>
    <property type="project" value="UniProtKB-KW"/>
</dbReference>
<dbReference type="PANTHER" id="PTHR43133:SF8">
    <property type="entry name" value="RNA POLYMERASE SIGMA FACTOR HI_1459-RELATED"/>
    <property type="match status" value="1"/>
</dbReference>